<dbReference type="PROSITE" id="PS50893">
    <property type="entry name" value="ABC_TRANSPORTER_2"/>
    <property type="match status" value="1"/>
</dbReference>
<accession>D3G220</accession>
<protein>
    <submittedName>
        <fullName evidence="5">ABC multidrug transporter ATPase component</fullName>
    </submittedName>
</protein>
<dbReference type="SMART" id="SM00382">
    <property type="entry name" value="AAA"/>
    <property type="match status" value="1"/>
</dbReference>
<reference evidence="5 6" key="1">
    <citation type="journal article" date="2011" name="Environ. Microbiol.">
        <title>Genome of alkaliphilic Bacillus pseudofirmus OF4 reveals adaptations that support the ability to grow in an external pH range from 7.5 to 11.4.</title>
        <authorList>
            <person name="Janto B."/>
            <person name="Ahmed A."/>
            <person name="Ito M."/>
            <person name="Liu J."/>
            <person name="Hicks D.B."/>
            <person name="Pagni S."/>
            <person name="Fackelmayer O.J."/>
            <person name="Smith T.A."/>
            <person name="Earl J."/>
            <person name="Elbourne L.D."/>
            <person name="Hassan K."/>
            <person name="Paulsen I.T."/>
            <person name="Kolsto A.B."/>
            <person name="Tourasse N.J."/>
            <person name="Ehrlich G.D."/>
            <person name="Boissy R."/>
            <person name="Ivey D.M."/>
            <person name="Li G."/>
            <person name="Xue Y."/>
            <person name="Ma Y."/>
            <person name="Hu F.Z."/>
            <person name="Krulwich T.A."/>
        </authorList>
    </citation>
    <scope>NUCLEOTIDE SEQUENCE [LARGE SCALE GENOMIC DNA]</scope>
    <source>
        <strain evidence="6">ATCC BAA-2126 / JCM 17055 / OF4</strain>
    </source>
</reference>
<keyword evidence="2" id="KW-0547">Nucleotide-binding</keyword>
<evidence type="ECO:0000313" key="6">
    <source>
        <dbReference type="Proteomes" id="UP000001544"/>
    </source>
</evidence>
<dbReference type="PANTHER" id="PTHR42939:SF1">
    <property type="entry name" value="ABC TRANSPORTER ATP-BINDING PROTEIN ALBC-RELATED"/>
    <property type="match status" value="1"/>
</dbReference>
<dbReference type="InterPro" id="IPR027417">
    <property type="entry name" value="P-loop_NTPase"/>
</dbReference>
<dbReference type="Gene3D" id="3.40.50.300">
    <property type="entry name" value="P-loop containing nucleotide triphosphate hydrolases"/>
    <property type="match status" value="1"/>
</dbReference>
<evidence type="ECO:0000313" key="5">
    <source>
        <dbReference type="EMBL" id="ADC52396.1"/>
    </source>
</evidence>
<evidence type="ECO:0000256" key="2">
    <source>
        <dbReference type="ARBA" id="ARBA00022741"/>
    </source>
</evidence>
<geneLocation type="plasmid" evidence="5 6">
    <name>pBpOF4-02</name>
</geneLocation>
<dbReference type="InterPro" id="IPR017871">
    <property type="entry name" value="ABC_transporter-like_CS"/>
</dbReference>
<dbReference type="HOGENOM" id="CLU_000604_1_2_9"/>
<keyword evidence="3" id="KW-0067">ATP-binding</keyword>
<proteinExistence type="predicted"/>
<dbReference type="SUPFAM" id="SSF52540">
    <property type="entry name" value="P-loop containing nucleoside triphosphate hydrolases"/>
    <property type="match status" value="1"/>
</dbReference>
<dbReference type="GO" id="GO:0016887">
    <property type="term" value="F:ATP hydrolysis activity"/>
    <property type="evidence" value="ECO:0007669"/>
    <property type="project" value="InterPro"/>
</dbReference>
<keyword evidence="5" id="KW-0614">Plasmid</keyword>
<gene>
    <name evidence="5" type="ordered locus">BpOF4_22004</name>
</gene>
<dbReference type="PANTHER" id="PTHR42939">
    <property type="entry name" value="ABC TRANSPORTER ATP-BINDING PROTEIN ALBC-RELATED"/>
    <property type="match status" value="1"/>
</dbReference>
<keyword evidence="1" id="KW-0813">Transport</keyword>
<evidence type="ECO:0000259" key="4">
    <source>
        <dbReference type="PROSITE" id="PS50893"/>
    </source>
</evidence>
<feature type="domain" description="ABC transporter" evidence="4">
    <location>
        <begin position="3"/>
        <end position="224"/>
    </location>
</feature>
<keyword evidence="6" id="KW-1185">Reference proteome</keyword>
<dbReference type="Pfam" id="PF00005">
    <property type="entry name" value="ABC_tran"/>
    <property type="match status" value="1"/>
</dbReference>
<dbReference type="Proteomes" id="UP000001544">
    <property type="component" value="Plasmid pBpOF4-02"/>
</dbReference>
<dbReference type="AlphaFoldDB" id="D3G220"/>
<organism evidence="5 6">
    <name type="scientific">Alkalihalophilus pseudofirmus (strain ATCC BAA-2126 / JCM 17055 / OF4)</name>
    <name type="common">Bacillus pseudofirmus</name>
    <dbReference type="NCBI Taxonomy" id="398511"/>
    <lineage>
        <taxon>Bacteria</taxon>
        <taxon>Bacillati</taxon>
        <taxon>Bacillota</taxon>
        <taxon>Bacilli</taxon>
        <taxon>Bacillales</taxon>
        <taxon>Bacillaceae</taxon>
        <taxon>Alkalihalophilus</taxon>
    </lineage>
</organism>
<dbReference type="KEGG" id="bpf:BpOF4_22004"/>
<dbReference type="InterPro" id="IPR003593">
    <property type="entry name" value="AAA+_ATPase"/>
</dbReference>
<evidence type="ECO:0000256" key="1">
    <source>
        <dbReference type="ARBA" id="ARBA00022448"/>
    </source>
</evidence>
<dbReference type="InterPro" id="IPR003439">
    <property type="entry name" value="ABC_transporter-like_ATP-bd"/>
</dbReference>
<dbReference type="InterPro" id="IPR051782">
    <property type="entry name" value="ABC_Transporter_VariousFunc"/>
</dbReference>
<evidence type="ECO:0000256" key="3">
    <source>
        <dbReference type="ARBA" id="ARBA00022840"/>
    </source>
</evidence>
<dbReference type="CDD" id="cd03230">
    <property type="entry name" value="ABC_DR_subfamily_A"/>
    <property type="match status" value="1"/>
</dbReference>
<dbReference type="GO" id="GO:0005524">
    <property type="term" value="F:ATP binding"/>
    <property type="evidence" value="ECO:0007669"/>
    <property type="project" value="UniProtKB-KW"/>
</dbReference>
<name>D3G220_ALKPO</name>
<dbReference type="EMBL" id="CP001880">
    <property type="protein sequence ID" value="ADC52396.1"/>
    <property type="molecule type" value="Genomic_DNA"/>
</dbReference>
<dbReference type="PROSITE" id="PS00211">
    <property type="entry name" value="ABC_TRANSPORTER_1"/>
    <property type="match status" value="1"/>
</dbReference>
<sequence>MYLSINKVSKIIKKNQILNQVDFSVKKNSIFGIIGNNGAGKSTLLKIIATVTPTTQGTVTLDEKKVLQEDKSVQRRISYFIDHLPPENDLTGEEYVVIYLTYKGINDIKSILKREWPFSMEAHRHKKIKTYSQGMKQKLGIIAATIGQQELIILDEPHNSLDPRSTIQLREYLKQLISGGSTIILTSHTLTEITTVCDNVLVLEKGNIKGILQNNELENLEQLL</sequence>